<comment type="similarity">
    <text evidence="1">Belongs to the DapB family.</text>
</comment>
<dbReference type="AlphaFoldDB" id="A0A6L6VND3"/>
<dbReference type="EMBL" id="WPHR01000038">
    <property type="protein sequence ID" value="MUZ75829.1"/>
    <property type="molecule type" value="Genomic_DNA"/>
</dbReference>
<dbReference type="GO" id="GO:0019877">
    <property type="term" value="P:diaminopimelate biosynthetic process"/>
    <property type="evidence" value="ECO:0007669"/>
    <property type="project" value="UniProtKB-KW"/>
</dbReference>
<dbReference type="PANTHER" id="PTHR20836:SF0">
    <property type="entry name" value="4-HYDROXY-TETRAHYDRODIPICOLINATE REDUCTASE 1, CHLOROPLASTIC-RELATED"/>
    <property type="match status" value="1"/>
</dbReference>
<organism evidence="14 15">
    <name type="scientific">Agrobacterium vitis</name>
    <name type="common">Rhizobium vitis</name>
    <dbReference type="NCBI Taxonomy" id="373"/>
    <lineage>
        <taxon>Bacteria</taxon>
        <taxon>Pseudomonadati</taxon>
        <taxon>Pseudomonadota</taxon>
        <taxon>Alphaproteobacteria</taxon>
        <taxon>Hyphomicrobiales</taxon>
        <taxon>Rhizobiaceae</taxon>
        <taxon>Rhizobium/Agrobacterium group</taxon>
        <taxon>Agrobacterium</taxon>
    </lineage>
</organism>
<sequence>MGDQYTSDLVEKRSFPHEPTPVLIFGQNGRVAKILAQSIEANSTLELIACVPARGQSVEQIVKSIECTPPNTVILDFTHRASLSRLIEASHQVPRKLITGTSDLTDEEETGLRLLAARRTIMLGRNFSPGAVIARQLIEFFQEIAPSTSSWDAAIIDFHHKLKVDVPSATARDWGLAWNSTDSSTTVPISSIRVGNGISEHVLVAASVGERIEITHRLMSFEATITGVLAAVHFVSQKATGFYSPIDIVKPDG</sequence>
<keyword evidence="3" id="KW-0521">NADP</keyword>
<keyword evidence="7" id="KW-0457">Lysine biosynthesis</keyword>
<evidence type="ECO:0000256" key="2">
    <source>
        <dbReference type="ARBA" id="ARBA00022605"/>
    </source>
</evidence>
<keyword evidence="2" id="KW-0028">Amino-acid biosynthesis</keyword>
<evidence type="ECO:0000256" key="10">
    <source>
        <dbReference type="ARBA" id="ARBA00049080"/>
    </source>
</evidence>
<name>A0A6L6VND3_AGRVI</name>
<dbReference type="PANTHER" id="PTHR20836">
    <property type="entry name" value="DIHYDRODIPICOLINATE REDUCTASE"/>
    <property type="match status" value="1"/>
</dbReference>
<keyword evidence="6" id="KW-0520">NAD</keyword>
<reference evidence="14 15" key="1">
    <citation type="submission" date="2019-12" db="EMBL/GenBank/DDBJ databases">
        <title>Whole-genome sequencing of Allorhizobium vitis.</title>
        <authorList>
            <person name="Gan H.M."/>
            <person name="Szegedi E."/>
            <person name="Burr T."/>
            <person name="Savka M.A."/>
        </authorList>
    </citation>
    <scope>NUCLEOTIDE SEQUENCE [LARGE SCALE GENOMIC DNA]</scope>
    <source>
        <strain evidence="14 15">CG516</strain>
    </source>
</reference>
<evidence type="ECO:0000259" key="12">
    <source>
        <dbReference type="Pfam" id="PF01113"/>
    </source>
</evidence>
<evidence type="ECO:0000256" key="3">
    <source>
        <dbReference type="ARBA" id="ARBA00022857"/>
    </source>
</evidence>
<evidence type="ECO:0000256" key="9">
    <source>
        <dbReference type="ARBA" id="ARBA00038983"/>
    </source>
</evidence>
<evidence type="ECO:0000256" key="1">
    <source>
        <dbReference type="ARBA" id="ARBA00006642"/>
    </source>
</evidence>
<dbReference type="RefSeq" id="WP_156538760.1">
    <property type="nucleotide sequence ID" value="NZ_WPHN01000028.1"/>
</dbReference>
<comment type="catalytic activity">
    <reaction evidence="10">
        <text>(S)-2,3,4,5-tetrahydrodipicolinate + NADP(+) + H2O = (2S,4S)-4-hydroxy-2,3,4,5-tetrahydrodipicolinate + NADPH + H(+)</text>
        <dbReference type="Rhea" id="RHEA:35331"/>
        <dbReference type="ChEBI" id="CHEBI:15377"/>
        <dbReference type="ChEBI" id="CHEBI:15378"/>
        <dbReference type="ChEBI" id="CHEBI:16845"/>
        <dbReference type="ChEBI" id="CHEBI:57783"/>
        <dbReference type="ChEBI" id="CHEBI:58349"/>
        <dbReference type="ChEBI" id="CHEBI:67139"/>
        <dbReference type="EC" id="1.17.1.8"/>
    </reaction>
</comment>
<evidence type="ECO:0000256" key="7">
    <source>
        <dbReference type="ARBA" id="ARBA00023154"/>
    </source>
</evidence>
<dbReference type="Proteomes" id="UP000477951">
    <property type="component" value="Unassembled WGS sequence"/>
</dbReference>
<dbReference type="Pfam" id="PF01113">
    <property type="entry name" value="DapB_N"/>
    <property type="match status" value="1"/>
</dbReference>
<dbReference type="InterPro" id="IPR022663">
    <property type="entry name" value="DapB_C"/>
</dbReference>
<evidence type="ECO:0000313" key="15">
    <source>
        <dbReference type="Proteomes" id="UP000477951"/>
    </source>
</evidence>
<keyword evidence="5" id="KW-0560">Oxidoreductase</keyword>
<evidence type="ECO:0000256" key="8">
    <source>
        <dbReference type="ARBA" id="ARBA00037922"/>
    </source>
</evidence>
<dbReference type="GO" id="GO:0005829">
    <property type="term" value="C:cytosol"/>
    <property type="evidence" value="ECO:0007669"/>
    <property type="project" value="TreeGrafter"/>
</dbReference>
<dbReference type="Gene3D" id="3.30.360.10">
    <property type="entry name" value="Dihydrodipicolinate Reductase, domain 2"/>
    <property type="match status" value="1"/>
</dbReference>
<dbReference type="InterPro" id="IPR036291">
    <property type="entry name" value="NAD(P)-bd_dom_sf"/>
</dbReference>
<dbReference type="Gene3D" id="3.40.50.720">
    <property type="entry name" value="NAD(P)-binding Rossmann-like Domain"/>
    <property type="match status" value="1"/>
</dbReference>
<comment type="pathway">
    <text evidence="8">Amino-acid biosynthesis; L-lysine biosynthesis via DAP pathway; (S)-tetrahydrodipicolinate from L-aspartate: step 4/4.</text>
</comment>
<feature type="domain" description="Dihydrodipicolinate reductase N-terminal" evidence="12">
    <location>
        <begin position="21"/>
        <end position="127"/>
    </location>
</feature>
<dbReference type="SUPFAM" id="SSF51735">
    <property type="entry name" value="NAD(P)-binding Rossmann-fold domains"/>
    <property type="match status" value="1"/>
</dbReference>
<evidence type="ECO:0000256" key="6">
    <source>
        <dbReference type="ARBA" id="ARBA00023027"/>
    </source>
</evidence>
<keyword evidence="4" id="KW-0220">Diaminopimelate biosynthesis</keyword>
<comment type="caution">
    <text evidence="14">The sequence shown here is derived from an EMBL/GenBank/DDBJ whole genome shotgun (WGS) entry which is preliminary data.</text>
</comment>
<dbReference type="GO" id="GO:0009089">
    <property type="term" value="P:lysine biosynthetic process via diaminopimelate"/>
    <property type="evidence" value="ECO:0007669"/>
    <property type="project" value="InterPro"/>
</dbReference>
<evidence type="ECO:0000259" key="13">
    <source>
        <dbReference type="Pfam" id="PF05173"/>
    </source>
</evidence>
<evidence type="ECO:0000313" key="14">
    <source>
        <dbReference type="EMBL" id="MUZ75829.1"/>
    </source>
</evidence>
<evidence type="ECO:0000256" key="4">
    <source>
        <dbReference type="ARBA" id="ARBA00022915"/>
    </source>
</evidence>
<proteinExistence type="inferred from homology"/>
<comment type="catalytic activity">
    <reaction evidence="11">
        <text>(S)-2,3,4,5-tetrahydrodipicolinate + NAD(+) + H2O = (2S,4S)-4-hydroxy-2,3,4,5-tetrahydrodipicolinate + NADH + H(+)</text>
        <dbReference type="Rhea" id="RHEA:35323"/>
        <dbReference type="ChEBI" id="CHEBI:15377"/>
        <dbReference type="ChEBI" id="CHEBI:15378"/>
        <dbReference type="ChEBI" id="CHEBI:16845"/>
        <dbReference type="ChEBI" id="CHEBI:57540"/>
        <dbReference type="ChEBI" id="CHEBI:57945"/>
        <dbReference type="ChEBI" id="CHEBI:67139"/>
        <dbReference type="EC" id="1.17.1.8"/>
    </reaction>
</comment>
<dbReference type="GO" id="GO:0008839">
    <property type="term" value="F:4-hydroxy-tetrahydrodipicolinate reductase"/>
    <property type="evidence" value="ECO:0007669"/>
    <property type="project" value="UniProtKB-EC"/>
</dbReference>
<evidence type="ECO:0000256" key="11">
    <source>
        <dbReference type="ARBA" id="ARBA00049396"/>
    </source>
</evidence>
<dbReference type="PIRSF" id="PIRSF000161">
    <property type="entry name" value="DHPR"/>
    <property type="match status" value="1"/>
</dbReference>
<dbReference type="Pfam" id="PF05173">
    <property type="entry name" value="DapB_C"/>
    <property type="match status" value="1"/>
</dbReference>
<protein>
    <recommendedName>
        <fullName evidence="9">4-hydroxy-tetrahydrodipicolinate reductase</fullName>
        <ecNumber evidence="9">1.17.1.8</ecNumber>
    </recommendedName>
</protein>
<feature type="domain" description="Dihydrodipicolinate reductase C-terminal" evidence="13">
    <location>
        <begin position="137"/>
        <end position="247"/>
    </location>
</feature>
<gene>
    <name evidence="14" type="ORF">GOZ90_24490</name>
</gene>
<dbReference type="EC" id="1.17.1.8" evidence="9"/>
<evidence type="ECO:0000256" key="5">
    <source>
        <dbReference type="ARBA" id="ARBA00023002"/>
    </source>
</evidence>
<dbReference type="SUPFAM" id="SSF55347">
    <property type="entry name" value="Glyceraldehyde-3-phosphate dehydrogenase-like, C-terminal domain"/>
    <property type="match status" value="1"/>
</dbReference>
<dbReference type="InterPro" id="IPR023940">
    <property type="entry name" value="DHDPR_bac"/>
</dbReference>
<dbReference type="InterPro" id="IPR000846">
    <property type="entry name" value="DapB_N"/>
</dbReference>
<accession>A0A6L6VND3</accession>